<name>A0A5C6B1Z4_9BACT</name>
<dbReference type="RefSeq" id="WP_146519843.1">
    <property type="nucleotide sequence ID" value="NZ_CP151726.1"/>
</dbReference>
<proteinExistence type="predicted"/>
<dbReference type="Proteomes" id="UP000320176">
    <property type="component" value="Unassembled WGS sequence"/>
</dbReference>
<reference evidence="1 2" key="1">
    <citation type="submission" date="2019-02" db="EMBL/GenBank/DDBJ databases">
        <title>Deep-cultivation of Planctomycetes and their phenomic and genomic characterization uncovers novel biology.</title>
        <authorList>
            <person name="Wiegand S."/>
            <person name="Jogler M."/>
            <person name="Boedeker C."/>
            <person name="Pinto D."/>
            <person name="Vollmers J."/>
            <person name="Rivas-Marin E."/>
            <person name="Kohn T."/>
            <person name="Peeters S.H."/>
            <person name="Heuer A."/>
            <person name="Rast P."/>
            <person name="Oberbeckmann S."/>
            <person name="Bunk B."/>
            <person name="Jeske O."/>
            <person name="Meyerdierks A."/>
            <person name="Storesund J.E."/>
            <person name="Kallscheuer N."/>
            <person name="Luecker S."/>
            <person name="Lage O.M."/>
            <person name="Pohl T."/>
            <person name="Merkel B.J."/>
            <person name="Hornburger P."/>
            <person name="Mueller R.-W."/>
            <person name="Bruemmer F."/>
            <person name="Labrenz M."/>
            <person name="Spormann A.M."/>
            <person name="Op Den Camp H."/>
            <person name="Overmann J."/>
            <person name="Amann R."/>
            <person name="Jetten M.S.M."/>
            <person name="Mascher T."/>
            <person name="Medema M.H."/>
            <person name="Devos D.P."/>
            <person name="Kaster A.-K."/>
            <person name="Ovreas L."/>
            <person name="Rohde M."/>
            <person name="Galperin M.Y."/>
            <person name="Jogler C."/>
        </authorList>
    </citation>
    <scope>NUCLEOTIDE SEQUENCE [LARGE SCALE GENOMIC DNA]</scope>
    <source>
        <strain evidence="1 2">Pla52n</strain>
    </source>
</reference>
<dbReference type="AlphaFoldDB" id="A0A5C6B1Z4"/>
<accession>A0A5C6B1Z4</accession>
<evidence type="ECO:0000313" key="1">
    <source>
        <dbReference type="EMBL" id="TWU04414.1"/>
    </source>
</evidence>
<evidence type="ECO:0000313" key="2">
    <source>
        <dbReference type="Proteomes" id="UP000320176"/>
    </source>
</evidence>
<protein>
    <submittedName>
        <fullName evidence="1">Uncharacterized protein</fullName>
    </submittedName>
</protein>
<gene>
    <name evidence="1" type="ORF">Pla52n_24540</name>
</gene>
<keyword evidence="2" id="KW-1185">Reference proteome</keyword>
<organism evidence="1 2">
    <name type="scientific">Stieleria varia</name>
    <dbReference type="NCBI Taxonomy" id="2528005"/>
    <lineage>
        <taxon>Bacteria</taxon>
        <taxon>Pseudomonadati</taxon>
        <taxon>Planctomycetota</taxon>
        <taxon>Planctomycetia</taxon>
        <taxon>Pirellulales</taxon>
        <taxon>Pirellulaceae</taxon>
        <taxon>Stieleria</taxon>
    </lineage>
</organism>
<dbReference type="EMBL" id="SJPN01000003">
    <property type="protein sequence ID" value="TWU04414.1"/>
    <property type="molecule type" value="Genomic_DNA"/>
</dbReference>
<sequence>MASSYIEFRSRAVRLNDQVCLLVGLLAEECFGDEYLHAGVEHFISELKQQGLAAPPGMIDVELQAFHNDASFRTSMKESCEALKCFVSSYGDFVPGEFFETRAGETPIEFVDTQATLIIDAIQSLQKIFE</sequence>
<comment type="caution">
    <text evidence="1">The sequence shown here is derived from an EMBL/GenBank/DDBJ whole genome shotgun (WGS) entry which is preliminary data.</text>
</comment>